<feature type="transmembrane region" description="Helical" evidence="1">
    <location>
        <begin position="121"/>
        <end position="139"/>
    </location>
</feature>
<keyword evidence="1" id="KW-0812">Transmembrane</keyword>
<dbReference type="EMBL" id="JBHTBH010000002">
    <property type="protein sequence ID" value="MFC7327226.1"/>
    <property type="molecule type" value="Genomic_DNA"/>
</dbReference>
<feature type="transmembrane region" description="Helical" evidence="1">
    <location>
        <begin position="96"/>
        <end position="115"/>
    </location>
</feature>
<feature type="transmembrane region" description="Helical" evidence="1">
    <location>
        <begin position="71"/>
        <end position="91"/>
    </location>
</feature>
<keyword evidence="3" id="KW-1185">Reference proteome</keyword>
<protein>
    <recommendedName>
        <fullName evidence="4">DoxX family protein</fullName>
    </recommendedName>
</protein>
<reference evidence="3" key="1">
    <citation type="journal article" date="2019" name="Int. J. Syst. Evol. Microbiol.">
        <title>The Global Catalogue of Microorganisms (GCM) 10K type strain sequencing project: providing services to taxonomists for standard genome sequencing and annotation.</title>
        <authorList>
            <consortium name="The Broad Institute Genomics Platform"/>
            <consortium name="The Broad Institute Genome Sequencing Center for Infectious Disease"/>
            <person name="Wu L."/>
            <person name="Ma J."/>
        </authorList>
    </citation>
    <scope>NUCLEOTIDE SEQUENCE [LARGE SCALE GENOMIC DNA]</scope>
    <source>
        <strain evidence="3">CGMCC 4.7382</strain>
    </source>
</reference>
<organism evidence="2 3">
    <name type="scientific">Marinactinospora rubrisoli</name>
    <dbReference type="NCBI Taxonomy" id="2715399"/>
    <lineage>
        <taxon>Bacteria</taxon>
        <taxon>Bacillati</taxon>
        <taxon>Actinomycetota</taxon>
        <taxon>Actinomycetes</taxon>
        <taxon>Streptosporangiales</taxon>
        <taxon>Nocardiopsidaceae</taxon>
        <taxon>Marinactinospora</taxon>
    </lineage>
</organism>
<proteinExistence type="predicted"/>
<evidence type="ECO:0000256" key="1">
    <source>
        <dbReference type="SAM" id="Phobius"/>
    </source>
</evidence>
<sequence>MPALPTLLTFGDRLHARARRVPALHRFTWGVRALLAVGFALPGWVKLRGEMFGNLPDHGPTAEFLHAFDRVGHLAEFVGVCQITAAILLLVPRTALLGALIYLPVIAGITVITLTTEFSRSFTGLITTLMLLGCGYLICWDWHRIKSVLDPGLDDPPVPDEHHPTQEGR</sequence>
<comment type="caution">
    <text evidence="2">The sequence shown here is derived from an EMBL/GenBank/DDBJ whole genome shotgun (WGS) entry which is preliminary data.</text>
</comment>
<feature type="transmembrane region" description="Helical" evidence="1">
    <location>
        <begin position="27"/>
        <end position="45"/>
    </location>
</feature>
<name>A0ABW2KB18_9ACTN</name>
<accession>A0ABW2KB18</accession>
<gene>
    <name evidence="2" type="ORF">ACFQRF_05675</name>
</gene>
<evidence type="ECO:0000313" key="3">
    <source>
        <dbReference type="Proteomes" id="UP001596540"/>
    </source>
</evidence>
<keyword evidence="1" id="KW-0472">Membrane</keyword>
<dbReference type="Proteomes" id="UP001596540">
    <property type="component" value="Unassembled WGS sequence"/>
</dbReference>
<evidence type="ECO:0008006" key="4">
    <source>
        <dbReference type="Google" id="ProtNLM"/>
    </source>
</evidence>
<dbReference type="RefSeq" id="WP_379869425.1">
    <property type="nucleotide sequence ID" value="NZ_JBHTBH010000002.1"/>
</dbReference>
<evidence type="ECO:0000313" key="2">
    <source>
        <dbReference type="EMBL" id="MFC7327226.1"/>
    </source>
</evidence>
<keyword evidence="1" id="KW-1133">Transmembrane helix</keyword>